<evidence type="ECO:0000256" key="3">
    <source>
        <dbReference type="ARBA" id="ARBA00009948"/>
    </source>
</evidence>
<feature type="binding site" evidence="9">
    <location>
        <position position="168"/>
    </location>
    <ligand>
        <name>3-phosphoshikimate</name>
        <dbReference type="ChEBI" id="CHEBI:145989"/>
    </ligand>
</feature>
<keyword evidence="4 9" id="KW-0963">Cytoplasm</keyword>
<dbReference type="FunFam" id="3.65.10.10:FF:000005">
    <property type="entry name" value="3-phosphoshikimate 1-carboxyvinyltransferase"/>
    <property type="match status" value="1"/>
</dbReference>
<comment type="caution">
    <text evidence="11">The sequence shown here is derived from an EMBL/GenBank/DDBJ whole genome shotgun (WGS) entry which is preliminary data.</text>
</comment>
<dbReference type="InterPro" id="IPR023193">
    <property type="entry name" value="EPSP_synthase_CS"/>
</dbReference>
<feature type="binding site" evidence="9">
    <location>
        <position position="343"/>
    </location>
    <ligand>
        <name>3-phosphoshikimate</name>
        <dbReference type="ChEBI" id="CHEBI:145989"/>
    </ligand>
</feature>
<evidence type="ECO:0000256" key="7">
    <source>
        <dbReference type="ARBA" id="ARBA00023141"/>
    </source>
</evidence>
<dbReference type="InterPro" id="IPR013792">
    <property type="entry name" value="RNA3'P_cycl/enolpyr_Trfase_a/b"/>
</dbReference>
<dbReference type="Proteomes" id="UP000216498">
    <property type="component" value="Unassembled WGS sequence"/>
</dbReference>
<dbReference type="PIRSF" id="PIRSF000505">
    <property type="entry name" value="EPSPS"/>
    <property type="match status" value="1"/>
</dbReference>
<comment type="subcellular location">
    <subcellularLocation>
        <location evidence="9">Cytoplasm</location>
    </subcellularLocation>
</comment>
<evidence type="ECO:0000256" key="1">
    <source>
        <dbReference type="ARBA" id="ARBA00002174"/>
    </source>
</evidence>
<gene>
    <name evidence="9 11" type="primary">aroA</name>
    <name evidence="11" type="ORF">CIL03_02965</name>
</gene>
<feature type="active site" description="Proton acceptor" evidence="9">
    <location>
        <position position="316"/>
    </location>
</feature>
<feature type="binding site" evidence="9">
    <location>
        <position position="23"/>
    </location>
    <ligand>
        <name>phosphoenolpyruvate</name>
        <dbReference type="ChEBI" id="CHEBI:58702"/>
    </ligand>
</feature>
<reference evidence="11 12" key="1">
    <citation type="submission" date="2017-08" db="EMBL/GenBank/DDBJ databases">
        <title>Virgibacillus indicus sp. nov. and Virgibacillus profoundi sp. nov, two moderately halophilic bacteria isolated from marine sediment by using the Microfluidic Streak Plate.</title>
        <authorList>
            <person name="Xu B."/>
            <person name="Hu B."/>
            <person name="Wang J."/>
            <person name="Zhu Y."/>
            <person name="Huang L."/>
            <person name="Du W."/>
            <person name="Huang Y."/>
        </authorList>
    </citation>
    <scope>NUCLEOTIDE SEQUENCE [LARGE SCALE GENOMIC DNA]</scope>
    <source>
        <strain evidence="11 12">IO3-P2-C2</strain>
    </source>
</reference>
<evidence type="ECO:0000256" key="8">
    <source>
        <dbReference type="ARBA" id="ARBA00044633"/>
    </source>
</evidence>
<comment type="catalytic activity">
    <reaction evidence="8">
        <text>3-phosphoshikimate + phosphoenolpyruvate = 5-O-(1-carboxyvinyl)-3-phosphoshikimate + phosphate</text>
        <dbReference type="Rhea" id="RHEA:21256"/>
        <dbReference type="ChEBI" id="CHEBI:43474"/>
        <dbReference type="ChEBI" id="CHEBI:57701"/>
        <dbReference type="ChEBI" id="CHEBI:58702"/>
        <dbReference type="ChEBI" id="CHEBI:145989"/>
        <dbReference type="EC" id="2.5.1.19"/>
    </reaction>
    <physiologicalReaction direction="left-to-right" evidence="8">
        <dbReference type="Rhea" id="RHEA:21257"/>
    </physiologicalReaction>
</comment>
<comment type="function">
    <text evidence="1 9">Catalyzes the transfer of the enolpyruvyl moiety of phosphoenolpyruvate (PEP) to the 5-hydroxyl of shikimate-3-phosphate (S3P) to produce enolpyruvyl shikimate-3-phosphate and inorganic phosphate.</text>
</comment>
<dbReference type="FunFam" id="3.65.10.10:FF:000006">
    <property type="entry name" value="3-phosphoshikimate 1-carboxyvinyltransferase"/>
    <property type="match status" value="1"/>
</dbReference>
<comment type="caution">
    <text evidence="9">Lacks conserved residue(s) required for the propagation of feature annotation.</text>
</comment>
<dbReference type="InterPro" id="IPR036968">
    <property type="entry name" value="Enolpyruvate_Tfrase_sf"/>
</dbReference>
<dbReference type="SUPFAM" id="SSF55205">
    <property type="entry name" value="EPT/RTPC-like"/>
    <property type="match status" value="1"/>
</dbReference>
<dbReference type="PANTHER" id="PTHR21090:SF5">
    <property type="entry name" value="PENTAFUNCTIONAL AROM POLYPEPTIDE"/>
    <property type="match status" value="1"/>
</dbReference>
<comment type="subunit">
    <text evidence="9">Monomer.</text>
</comment>
<dbReference type="InterPro" id="IPR001986">
    <property type="entry name" value="Enolpyruvate_Tfrase_dom"/>
</dbReference>
<evidence type="ECO:0000313" key="12">
    <source>
        <dbReference type="Proteomes" id="UP000216498"/>
    </source>
</evidence>
<feature type="binding site" evidence="9">
    <location>
        <position position="347"/>
    </location>
    <ligand>
        <name>phosphoenolpyruvate</name>
        <dbReference type="ChEBI" id="CHEBI:58702"/>
    </ligand>
</feature>
<dbReference type="GO" id="GO:0005737">
    <property type="term" value="C:cytoplasm"/>
    <property type="evidence" value="ECO:0007669"/>
    <property type="project" value="UniProtKB-SubCell"/>
</dbReference>
<evidence type="ECO:0000256" key="2">
    <source>
        <dbReference type="ARBA" id="ARBA00004811"/>
    </source>
</evidence>
<dbReference type="Pfam" id="PF00275">
    <property type="entry name" value="EPSP_synthase"/>
    <property type="match status" value="1"/>
</dbReference>
<dbReference type="HAMAP" id="MF_00210">
    <property type="entry name" value="EPSP_synth"/>
    <property type="match status" value="1"/>
</dbReference>
<feature type="binding site" evidence="9">
    <location>
        <position position="123"/>
    </location>
    <ligand>
        <name>phosphoenolpyruvate</name>
        <dbReference type="ChEBI" id="CHEBI:58702"/>
    </ligand>
</feature>
<feature type="binding site" evidence="9">
    <location>
        <position position="170"/>
    </location>
    <ligand>
        <name>3-phosphoshikimate</name>
        <dbReference type="ChEBI" id="CHEBI:145989"/>
    </ligand>
</feature>
<feature type="binding site" evidence="9">
    <location>
        <position position="95"/>
    </location>
    <ligand>
        <name>phosphoenolpyruvate</name>
        <dbReference type="ChEBI" id="CHEBI:58702"/>
    </ligand>
</feature>
<evidence type="ECO:0000256" key="9">
    <source>
        <dbReference type="HAMAP-Rule" id="MF_00210"/>
    </source>
</evidence>
<feature type="binding site" evidence="9">
    <location>
        <position position="23"/>
    </location>
    <ligand>
        <name>3-phosphoshikimate</name>
        <dbReference type="ChEBI" id="CHEBI:145989"/>
    </ligand>
</feature>
<keyword evidence="5 9" id="KW-0028">Amino-acid biosynthesis</keyword>
<dbReference type="RefSeq" id="WP_094883715.1">
    <property type="nucleotide sequence ID" value="NZ_NPMS01000001.1"/>
</dbReference>
<evidence type="ECO:0000313" key="11">
    <source>
        <dbReference type="EMBL" id="OZU90118.1"/>
    </source>
</evidence>
<feature type="binding site" evidence="9">
    <location>
        <position position="28"/>
    </location>
    <ligand>
        <name>3-phosphoshikimate</name>
        <dbReference type="ChEBI" id="CHEBI:145989"/>
    </ligand>
</feature>
<feature type="binding site" evidence="9">
    <location>
        <position position="24"/>
    </location>
    <ligand>
        <name>3-phosphoshikimate</name>
        <dbReference type="ChEBI" id="CHEBI:145989"/>
    </ligand>
</feature>
<dbReference type="GO" id="GO:0008652">
    <property type="term" value="P:amino acid biosynthetic process"/>
    <property type="evidence" value="ECO:0007669"/>
    <property type="project" value="UniProtKB-KW"/>
</dbReference>
<evidence type="ECO:0000256" key="4">
    <source>
        <dbReference type="ARBA" id="ARBA00022490"/>
    </source>
</evidence>
<name>A0A265NDL0_9BACI</name>
<dbReference type="GO" id="GO:0009423">
    <property type="term" value="P:chorismate biosynthetic process"/>
    <property type="evidence" value="ECO:0007669"/>
    <property type="project" value="UniProtKB-UniRule"/>
</dbReference>
<keyword evidence="7 9" id="KW-0057">Aromatic amino acid biosynthesis</keyword>
<dbReference type="EC" id="2.5.1.19" evidence="9"/>
<dbReference type="PANTHER" id="PTHR21090">
    <property type="entry name" value="AROM/DEHYDROQUINATE SYNTHASE"/>
    <property type="match status" value="1"/>
</dbReference>
<dbReference type="EMBL" id="NPMS01000001">
    <property type="protein sequence ID" value="OZU90118.1"/>
    <property type="molecule type" value="Genomic_DNA"/>
</dbReference>
<comment type="pathway">
    <text evidence="2 9">Metabolic intermediate biosynthesis; chorismate biosynthesis; chorismate from D-erythrose 4-phosphate and phosphoenolpyruvate: step 6/7.</text>
</comment>
<evidence type="ECO:0000259" key="10">
    <source>
        <dbReference type="Pfam" id="PF00275"/>
    </source>
</evidence>
<accession>A0A265NDL0</accession>
<dbReference type="OrthoDB" id="9809920at2"/>
<keyword evidence="12" id="KW-1185">Reference proteome</keyword>
<comment type="similarity">
    <text evidence="3 9">Belongs to the EPSP synthase family.</text>
</comment>
<organism evidence="11 12">
    <name type="scientific">Virgibacillus indicus</name>
    <dbReference type="NCBI Taxonomy" id="2024554"/>
    <lineage>
        <taxon>Bacteria</taxon>
        <taxon>Bacillati</taxon>
        <taxon>Bacillota</taxon>
        <taxon>Bacilli</taxon>
        <taxon>Bacillales</taxon>
        <taxon>Bacillaceae</taxon>
        <taxon>Virgibacillus</taxon>
    </lineage>
</organism>
<evidence type="ECO:0000256" key="6">
    <source>
        <dbReference type="ARBA" id="ARBA00022679"/>
    </source>
</evidence>
<feature type="binding site" evidence="9">
    <location>
        <position position="389"/>
    </location>
    <ligand>
        <name>phosphoenolpyruvate</name>
        <dbReference type="ChEBI" id="CHEBI:58702"/>
    </ligand>
</feature>
<protein>
    <recommendedName>
        <fullName evidence="9">3-phosphoshikimate 1-carboxyvinyltransferase</fullName>
        <ecNumber evidence="9">2.5.1.19</ecNumber>
    </recommendedName>
    <alternativeName>
        <fullName evidence="9">5-enolpyruvylshikimate-3-phosphate synthase</fullName>
        <shortName evidence="9">EPSP synthase</shortName>
        <shortName evidence="9">EPSPS</shortName>
    </alternativeName>
</protein>
<dbReference type="AlphaFoldDB" id="A0A265NDL0"/>
<feature type="domain" description="Enolpyruvate transferase" evidence="10">
    <location>
        <begin position="9"/>
        <end position="424"/>
    </location>
</feature>
<dbReference type="UniPathway" id="UPA00053">
    <property type="reaction ID" value="UER00089"/>
</dbReference>
<dbReference type="NCBIfam" id="TIGR01356">
    <property type="entry name" value="aroA"/>
    <property type="match status" value="1"/>
</dbReference>
<dbReference type="CDD" id="cd01556">
    <property type="entry name" value="EPSP_synthase"/>
    <property type="match status" value="1"/>
</dbReference>
<dbReference type="Gene3D" id="3.65.10.10">
    <property type="entry name" value="Enolpyruvate transferase domain"/>
    <property type="match status" value="2"/>
</dbReference>
<sequence>MGEMKLQATQNPLKGEIEVPGDKSISHRAVIFGSLAKGTTKVTHFLDGEDCMRTVNAFKKMGVSIEKQGLTLTINGNGIEALTEPIEPLYFGNSGTTARLMLGLLSGLPLFTTIYGDPSLSKRPMDRVGIPLSIMGASFDGREGGSLLPLSIRGKTLNGINYTLPVKSAQVKSAILLAGLHADGETKVTENTPTRNHTENMLKAFGADLTTDGHTITVTNKNTLSAADVYVPGDISSAAFFLAAAAIIPGSKLTLKNVGLNETRTGIIDVLRAMNADIQIHNEQSGGGELFGDITIAHRKLRSTTIEGEIIPSLIDEIPIIALIATQAEGTTIIRDAEELKVKETDRIAAAADLLSTLGASVEPTDDGMIIHGKTDLTGGKVASYNDHRIAMSAVIASLIAKDEVLLDDVSSIAISYPGFFDDLAEIKSK</sequence>
<keyword evidence="6 9" id="KW-0808">Transferase</keyword>
<feature type="binding site" evidence="9">
    <location>
        <position position="170"/>
    </location>
    <ligand>
        <name>phosphoenolpyruvate</name>
        <dbReference type="ChEBI" id="CHEBI:58702"/>
    </ligand>
</feature>
<dbReference type="GO" id="GO:0003866">
    <property type="term" value="F:3-phosphoshikimate 1-carboxyvinyltransferase activity"/>
    <property type="evidence" value="ECO:0007669"/>
    <property type="project" value="UniProtKB-UniRule"/>
</dbReference>
<proteinExistence type="inferred from homology"/>
<dbReference type="InterPro" id="IPR006264">
    <property type="entry name" value="EPSP_synthase"/>
</dbReference>
<feature type="binding site" evidence="9">
    <location>
        <position position="316"/>
    </location>
    <ligand>
        <name>3-phosphoshikimate</name>
        <dbReference type="ChEBI" id="CHEBI:145989"/>
    </ligand>
</feature>
<dbReference type="GO" id="GO:0009073">
    <property type="term" value="P:aromatic amino acid family biosynthetic process"/>
    <property type="evidence" value="ECO:0007669"/>
    <property type="project" value="UniProtKB-KW"/>
</dbReference>
<evidence type="ECO:0000256" key="5">
    <source>
        <dbReference type="ARBA" id="ARBA00022605"/>
    </source>
</evidence>
<dbReference type="PROSITE" id="PS00104">
    <property type="entry name" value="EPSP_SYNTHASE_1"/>
    <property type="match status" value="1"/>
</dbReference>